<proteinExistence type="predicted"/>
<comment type="caution">
    <text evidence="2">The sequence shown here is derived from an EMBL/GenBank/DDBJ whole genome shotgun (WGS) entry which is preliminary data.</text>
</comment>
<evidence type="ECO:0000313" key="3">
    <source>
        <dbReference type="Proteomes" id="UP001153365"/>
    </source>
</evidence>
<dbReference type="Proteomes" id="UP001153365">
    <property type="component" value="Unassembled WGS sequence"/>
</dbReference>
<keyword evidence="1" id="KW-0175">Coiled coil</keyword>
<gene>
    <name evidence="2" type="ORF">PPACK8108_LOCUS22906</name>
</gene>
<dbReference type="AlphaFoldDB" id="A0AAV0BNT1"/>
<sequence length="110" mass="13005">MNWDECLLLLVEGHEDCEREMKKELRLVERMERLIRKDEEAEEDDREDDDNDCANLLGVKVLPVGTACCTWQVTDENLLLMMMIRVVGEMPIYFQYQFCLESVTVSEIQR</sequence>
<keyword evidence="3" id="KW-1185">Reference proteome</keyword>
<organism evidence="2 3">
    <name type="scientific">Phakopsora pachyrhizi</name>
    <name type="common">Asian soybean rust disease fungus</name>
    <dbReference type="NCBI Taxonomy" id="170000"/>
    <lineage>
        <taxon>Eukaryota</taxon>
        <taxon>Fungi</taxon>
        <taxon>Dikarya</taxon>
        <taxon>Basidiomycota</taxon>
        <taxon>Pucciniomycotina</taxon>
        <taxon>Pucciniomycetes</taxon>
        <taxon>Pucciniales</taxon>
        <taxon>Phakopsoraceae</taxon>
        <taxon>Phakopsora</taxon>
    </lineage>
</organism>
<evidence type="ECO:0000256" key="1">
    <source>
        <dbReference type="SAM" id="Coils"/>
    </source>
</evidence>
<reference evidence="2" key="1">
    <citation type="submission" date="2022-06" db="EMBL/GenBank/DDBJ databases">
        <authorList>
            <consortium name="SYNGENTA / RWTH Aachen University"/>
        </authorList>
    </citation>
    <scope>NUCLEOTIDE SEQUENCE</scope>
</reference>
<feature type="coiled-coil region" evidence="1">
    <location>
        <begin position="14"/>
        <end position="41"/>
    </location>
</feature>
<evidence type="ECO:0000313" key="2">
    <source>
        <dbReference type="EMBL" id="CAH7688014.1"/>
    </source>
</evidence>
<accession>A0AAV0BNT1</accession>
<dbReference type="EMBL" id="CALTRL010005941">
    <property type="protein sequence ID" value="CAH7688014.1"/>
    <property type="molecule type" value="Genomic_DNA"/>
</dbReference>
<name>A0AAV0BNT1_PHAPC</name>
<protein>
    <submittedName>
        <fullName evidence="2">Uncharacterized protein</fullName>
    </submittedName>
</protein>